<accession>A0ABY7M5E2</accession>
<keyword evidence="2" id="KW-1185">Reference proteome</keyword>
<dbReference type="Proteomes" id="UP001212803">
    <property type="component" value="Chromosome"/>
</dbReference>
<protein>
    <submittedName>
        <fullName evidence="1">Uncharacterized protein</fullName>
    </submittedName>
</protein>
<sequence>MTGGSIIMPMLRRAEEMTRSIDEEGDEHDEAHLEQAVFSSLMG</sequence>
<dbReference type="EMBL" id="CP115149">
    <property type="protein sequence ID" value="WBL34991.1"/>
    <property type="molecule type" value="Genomic_DNA"/>
</dbReference>
<evidence type="ECO:0000313" key="1">
    <source>
        <dbReference type="EMBL" id="WBL34991.1"/>
    </source>
</evidence>
<gene>
    <name evidence="1" type="ORF">O0235_09325</name>
</gene>
<name>A0ABY7M5E2_9CHLR</name>
<proteinExistence type="predicted"/>
<organism evidence="1 2">
    <name type="scientific">Tepidiforma flava</name>
    <dbReference type="NCBI Taxonomy" id="3004094"/>
    <lineage>
        <taxon>Bacteria</taxon>
        <taxon>Bacillati</taxon>
        <taxon>Chloroflexota</taxon>
        <taxon>Tepidiformia</taxon>
        <taxon>Tepidiformales</taxon>
        <taxon>Tepidiformaceae</taxon>
        <taxon>Tepidiforma</taxon>
    </lineage>
</organism>
<reference evidence="1 2" key="1">
    <citation type="journal article" date="2023" name="ISME J.">
        <title>Thermophilic Dehalococcoidia with unusual traits shed light on an unexpected past.</title>
        <authorList>
            <person name="Palmer M."/>
            <person name="Covington J.K."/>
            <person name="Zhou E.M."/>
            <person name="Thomas S.C."/>
            <person name="Habib N."/>
            <person name="Seymour C.O."/>
            <person name="Lai D."/>
            <person name="Johnston J."/>
            <person name="Hashimi A."/>
            <person name="Jiao J.Y."/>
            <person name="Muok A.R."/>
            <person name="Liu L."/>
            <person name="Xian W.D."/>
            <person name="Zhi X.Y."/>
            <person name="Li M.M."/>
            <person name="Silva L.P."/>
            <person name="Bowen B.P."/>
            <person name="Louie K."/>
            <person name="Briegel A."/>
            <person name="Pett-Ridge J."/>
            <person name="Weber P.K."/>
            <person name="Tocheva E.I."/>
            <person name="Woyke T."/>
            <person name="Northen T.R."/>
            <person name="Mayali X."/>
            <person name="Li W.J."/>
            <person name="Hedlund B.P."/>
        </authorList>
    </citation>
    <scope>NUCLEOTIDE SEQUENCE [LARGE SCALE GENOMIC DNA]</scope>
    <source>
        <strain evidence="1 2">YIM 72310</strain>
    </source>
</reference>
<evidence type="ECO:0000313" key="2">
    <source>
        <dbReference type="Proteomes" id="UP001212803"/>
    </source>
</evidence>